<comment type="subcellular location">
    <subcellularLocation>
        <location evidence="1">Cell membrane</location>
    </subcellularLocation>
</comment>
<proteinExistence type="inferred from homology"/>
<evidence type="ECO:0000259" key="9">
    <source>
        <dbReference type="PROSITE" id="PS50885"/>
    </source>
</evidence>
<dbReference type="PANTHER" id="PTHR32089">
    <property type="entry name" value="METHYL-ACCEPTING CHEMOTAXIS PROTEIN MCPB"/>
    <property type="match status" value="1"/>
</dbReference>
<feature type="domain" description="HAMP" evidence="9">
    <location>
        <begin position="340"/>
        <end position="394"/>
    </location>
</feature>
<dbReference type="AlphaFoldDB" id="A0A5J6SJF0"/>
<evidence type="ECO:0000256" key="6">
    <source>
        <dbReference type="PROSITE-ProRule" id="PRU00284"/>
    </source>
</evidence>
<dbReference type="PANTHER" id="PTHR32089:SF112">
    <property type="entry name" value="LYSOZYME-LIKE PROTEIN-RELATED"/>
    <property type="match status" value="1"/>
</dbReference>
<evidence type="ECO:0000256" key="7">
    <source>
        <dbReference type="SAM" id="Phobius"/>
    </source>
</evidence>
<dbReference type="SMART" id="SM00283">
    <property type="entry name" value="MA"/>
    <property type="match status" value="1"/>
</dbReference>
<evidence type="ECO:0000259" key="8">
    <source>
        <dbReference type="PROSITE" id="PS50111"/>
    </source>
</evidence>
<sequence length="700" mass="76792">MKMSKSITWKLSALIIGLFLGLFLAYTVVTSVILYNKSVEDSESSTIANAQYSAEKMSGRFKKTNDMLRTTKHLIETLQAKGELSGADVLNILETSLATNEDLVGVGALMESGTVEIDDTISTKLIDSGNRFIPYLSKDGTSIVSNPMEGYEKEDNADWYWIPKKEGRAILTEPYDYNVNGKTISMTTIAIPLVNSSGKFFGVLNADLSIDFLKGLVTSIKPDGGYASIITDNGMLTVNSINEKLDGSNMQNAIDWETVKQTLDRGEPDKLYVDSKQLGEQAFNAFAPMILEGIDDIWSVQIVLPKSKILETYHQILFLTIVAAIVMVALMGIVTVWFIFNQLKPLKFLRESIETAATGDLTKKVDQKYIKMDEIGAVASAYNNMLEKTNDAIHSVFNSSTILNESSNQVHETFNEIVASSQEVSLATNEIAQGASKQSEDTEETNYRMIDLSNQIDNLKALSSKMDNLSHKTKESTVKGMNEVQNLREHNAATNEMNGKVQRQIDTLTSNIANINQVITSIQGITEQTNLLALNASIEAARAGEHGKGFAVVAEEVRKLAEQSKGETEVIKQTVQSILEESKQTVAIIASNVGLMQVQNESVHSTERAFKENEELSGAIATAINELVNELSIMLEHKNQAMMAIQSISAISEETAASAEEVSASVADQQAELERVAGSIDKMNKIAQDLQEVVNRFTLL</sequence>
<dbReference type="InterPro" id="IPR003660">
    <property type="entry name" value="HAMP_dom"/>
</dbReference>
<dbReference type="PROSITE" id="PS50885">
    <property type="entry name" value="HAMP"/>
    <property type="match status" value="1"/>
</dbReference>
<comment type="similarity">
    <text evidence="5">Belongs to the methyl-accepting chemotaxis (MCP) protein family.</text>
</comment>
<dbReference type="InterPro" id="IPR004089">
    <property type="entry name" value="MCPsignal_dom"/>
</dbReference>
<feature type="domain" description="Methyl-accepting transducer" evidence="8">
    <location>
        <begin position="413"/>
        <end position="670"/>
    </location>
</feature>
<keyword evidence="4 6" id="KW-0807">Transducer</keyword>
<dbReference type="Gene3D" id="3.30.450.20">
    <property type="entry name" value="PAS domain"/>
    <property type="match status" value="2"/>
</dbReference>
<keyword evidence="7" id="KW-0812">Transmembrane</keyword>
<protein>
    <submittedName>
        <fullName evidence="10">Methyl-accepting chemotaxis protein</fullName>
    </submittedName>
</protein>
<evidence type="ECO:0000256" key="3">
    <source>
        <dbReference type="ARBA" id="ARBA00023136"/>
    </source>
</evidence>
<dbReference type="OrthoDB" id="9762005at2"/>
<dbReference type="CDD" id="cd06225">
    <property type="entry name" value="HAMP"/>
    <property type="match status" value="1"/>
</dbReference>
<evidence type="ECO:0000256" key="4">
    <source>
        <dbReference type="ARBA" id="ARBA00023224"/>
    </source>
</evidence>
<dbReference type="Pfam" id="PF00015">
    <property type="entry name" value="MCPsignal"/>
    <property type="match status" value="1"/>
</dbReference>
<keyword evidence="7" id="KW-1133">Transmembrane helix</keyword>
<organism evidence="10 11">
    <name type="scientific">Psychrobacillus glaciei</name>
    <dbReference type="NCBI Taxonomy" id="2283160"/>
    <lineage>
        <taxon>Bacteria</taxon>
        <taxon>Bacillati</taxon>
        <taxon>Bacillota</taxon>
        <taxon>Bacilli</taxon>
        <taxon>Bacillales</taxon>
        <taxon>Bacillaceae</taxon>
        <taxon>Psychrobacillus</taxon>
    </lineage>
</organism>
<dbReference type="Gene3D" id="1.10.287.950">
    <property type="entry name" value="Methyl-accepting chemotaxis protein"/>
    <property type="match status" value="1"/>
</dbReference>
<evidence type="ECO:0000256" key="5">
    <source>
        <dbReference type="ARBA" id="ARBA00029447"/>
    </source>
</evidence>
<dbReference type="SUPFAM" id="SSF58104">
    <property type="entry name" value="Methyl-accepting chemotaxis protein (MCP) signaling domain"/>
    <property type="match status" value="1"/>
</dbReference>
<dbReference type="Gene3D" id="6.10.340.10">
    <property type="match status" value="1"/>
</dbReference>
<keyword evidence="2" id="KW-1003">Cell membrane</keyword>
<feature type="transmembrane region" description="Helical" evidence="7">
    <location>
        <begin position="316"/>
        <end position="340"/>
    </location>
</feature>
<keyword evidence="11" id="KW-1185">Reference proteome</keyword>
<dbReference type="GO" id="GO:0007165">
    <property type="term" value="P:signal transduction"/>
    <property type="evidence" value="ECO:0007669"/>
    <property type="project" value="UniProtKB-KW"/>
</dbReference>
<evidence type="ECO:0000256" key="1">
    <source>
        <dbReference type="ARBA" id="ARBA00004236"/>
    </source>
</evidence>
<gene>
    <name evidence="10" type="ORF">PB01_02385</name>
</gene>
<evidence type="ECO:0000313" key="10">
    <source>
        <dbReference type="EMBL" id="QFF97749.1"/>
    </source>
</evidence>
<dbReference type="Pfam" id="PF22673">
    <property type="entry name" value="MCP-like_PDC_1"/>
    <property type="match status" value="1"/>
</dbReference>
<dbReference type="CDD" id="cd12913">
    <property type="entry name" value="PDC1_MCP_like"/>
    <property type="match status" value="1"/>
</dbReference>
<dbReference type="PROSITE" id="PS50111">
    <property type="entry name" value="CHEMOTAXIS_TRANSDUC_2"/>
    <property type="match status" value="1"/>
</dbReference>
<evidence type="ECO:0000256" key="2">
    <source>
        <dbReference type="ARBA" id="ARBA00022475"/>
    </source>
</evidence>
<evidence type="ECO:0000313" key="11">
    <source>
        <dbReference type="Proteomes" id="UP000325517"/>
    </source>
</evidence>
<dbReference type="EMBL" id="CP031223">
    <property type="protein sequence ID" value="QFF97749.1"/>
    <property type="molecule type" value="Genomic_DNA"/>
</dbReference>
<accession>A0A5J6SJF0</accession>
<reference evidence="10 11" key="1">
    <citation type="submission" date="2018-07" db="EMBL/GenBank/DDBJ databases">
        <title>Complete genome sequence of Psychrobacillus sp. PB01, isolated from iceberg, and comparative genome analysis of Psychrobacillus strains.</title>
        <authorList>
            <person name="Lee P.C."/>
        </authorList>
    </citation>
    <scope>NUCLEOTIDE SEQUENCE [LARGE SCALE GENOMIC DNA]</scope>
    <source>
        <strain evidence="10 11">PB01</strain>
    </source>
</reference>
<dbReference type="Proteomes" id="UP000325517">
    <property type="component" value="Chromosome"/>
</dbReference>
<keyword evidence="3 7" id="KW-0472">Membrane</keyword>
<dbReference type="SMART" id="SM00304">
    <property type="entry name" value="HAMP"/>
    <property type="match status" value="1"/>
</dbReference>
<name>A0A5J6SJF0_9BACI</name>
<dbReference type="GO" id="GO:0005886">
    <property type="term" value="C:plasma membrane"/>
    <property type="evidence" value="ECO:0007669"/>
    <property type="project" value="UniProtKB-SubCell"/>
</dbReference>
<dbReference type="KEGG" id="psyo:PB01_02385"/>